<evidence type="ECO:0000259" key="3">
    <source>
        <dbReference type="PROSITE" id="PS50011"/>
    </source>
</evidence>
<dbReference type="SMART" id="SM00028">
    <property type="entry name" value="TPR"/>
    <property type="match status" value="5"/>
</dbReference>
<dbReference type="Pfam" id="PF00069">
    <property type="entry name" value="Pkinase"/>
    <property type="match status" value="1"/>
</dbReference>
<dbReference type="Pfam" id="PF13181">
    <property type="entry name" value="TPR_8"/>
    <property type="match status" value="2"/>
</dbReference>
<dbReference type="PROSITE" id="PS50011">
    <property type="entry name" value="PROTEIN_KINASE_DOM"/>
    <property type="match status" value="1"/>
</dbReference>
<dbReference type="InterPro" id="IPR000719">
    <property type="entry name" value="Prot_kinase_dom"/>
</dbReference>
<dbReference type="InterPro" id="IPR011009">
    <property type="entry name" value="Kinase-like_dom_sf"/>
</dbReference>
<dbReference type="GO" id="GO:0016301">
    <property type="term" value="F:kinase activity"/>
    <property type="evidence" value="ECO:0007669"/>
    <property type="project" value="UniProtKB-KW"/>
</dbReference>
<dbReference type="SUPFAM" id="SSF81901">
    <property type="entry name" value="HCP-like"/>
    <property type="match status" value="3"/>
</dbReference>
<name>A0ABR2L5F5_9EUKA</name>
<dbReference type="InterPro" id="IPR008271">
    <property type="entry name" value="Ser/Thr_kinase_AS"/>
</dbReference>
<evidence type="ECO:0000313" key="4">
    <source>
        <dbReference type="EMBL" id="KAK8897455.1"/>
    </source>
</evidence>
<accession>A0ABR2L5F5</accession>
<dbReference type="Pfam" id="PF08238">
    <property type="entry name" value="Sel1"/>
    <property type="match status" value="9"/>
</dbReference>
<protein>
    <submittedName>
        <fullName evidence="4">Spindle assembly checkpoint kinase</fullName>
    </submittedName>
</protein>
<dbReference type="PROSITE" id="PS00108">
    <property type="entry name" value="PROTEIN_KINASE_ST"/>
    <property type="match status" value="1"/>
</dbReference>
<sequence length="1179" mass="139500">MQFDSLPEEYRNIINNVDDDFVKNIFSKVKFEYFPHEKILESGPKKVLFNLLNQYQLITYCFPQKNHFSIRNINAIVCVEGKCIIFERIDISVIVSIINQIKAIAIDVIQPYDDNISKEFSSIFKTFPKSVKKNVFLQIVLKPILAFLIRRFFYPTHFFKDPTFFIYDQKPIYPSFTSIFNSWLTSKSSKEMINDNIEQFFLIKNDEKRHFNDFNEADFIELRMIYTKPESSVYFLVLHKKSLYIFLLKKFIKPVLKKNELREIMFCENYYHRCLIKFYGFLKKENNVTGLIYEYYCNGSLMNYINKNSSEMFLLMSMKRIFEGIQYLQSNSLIHRDLKPGNILVDHDNKVYISDNETIRKIILKEENQNEEYTNDIGSFIYGSPEQHKGDFISFPADIYSFGQIVYFLFENKDSSLSFQKLSKTSSKIQLLFKSCINNDPAKRMCIKEIANLLTDEIESLIDLDNSSLSNCIDELPQYLYENICILSLNEKNPDEITEYFYKSYILILTKLMKINEMKSIVFNNMGNLYLNGKGFKKNELKAKECFEMAEKLNNAYAINSIGNFYKTGSLGERNYTKAFEYYIKSSELKNPESFHNLGYLYLTGYGIQQDLVKAYDYFLKGANLNNVSSYRMLAFMRLYGEGIQQDFQKAKEYYDKAIELNDYNSLVSEGFLYYYGHSVEKDYLKARELFQLAADKNVANGYYNLGKMYKRGDFGYRNYQLAINYFEKAASLHQPDALYYLGKLYFKGQGVTKNYEIAKSYYEKAAEQNEPFSLFKLGVMYENGYGVQQDYEKAEMYYLKSGENNYYAGVFKIGTYYNDGNIFQKDTEKAIKCFEKCIETKKEKYFIELNEFFNIKRNFEYYPAHNELGLIYLTSEKNKNLKLAKDHLNIAAFNEYPFGQNNYGLFNQIYLNNLDMAIRMYERASENNFSLAEYNLGYLLEEKGDIENAYKFYEKSSEHEDQELIFHSVKRNDIRLKYSTILIVTFVELKLIHHYLIPETYDFKKVRSFFKKCYEKLKRFSQNEYFPSIAGENIFSFMIYSIFNLPIFTKRIGNNDIDDSINSEMKYEESNSECFHKKLNSVKDNINIEKIIKYKHDELLDMILKNGNILEQFIQNIAEIIDYMKSIIHKAPYLILFGRIPIYKEKPKRVLPPKKVINDINDEFYYGFNINIDSDQNK</sequence>
<organism evidence="4 5">
    <name type="scientific">Tritrichomonas musculus</name>
    <dbReference type="NCBI Taxonomy" id="1915356"/>
    <lineage>
        <taxon>Eukaryota</taxon>
        <taxon>Metamonada</taxon>
        <taxon>Parabasalia</taxon>
        <taxon>Tritrichomonadida</taxon>
        <taxon>Tritrichomonadidae</taxon>
        <taxon>Tritrichomonas</taxon>
    </lineage>
</organism>
<dbReference type="InterPro" id="IPR050767">
    <property type="entry name" value="Sel1_AlgK"/>
</dbReference>
<dbReference type="Gene3D" id="1.25.40.10">
    <property type="entry name" value="Tetratricopeptide repeat domain"/>
    <property type="match status" value="3"/>
</dbReference>
<feature type="repeat" description="TPR" evidence="2">
    <location>
        <begin position="931"/>
        <end position="964"/>
    </location>
</feature>
<proteinExistence type="inferred from homology"/>
<feature type="domain" description="Protein kinase" evidence="3">
    <location>
        <begin position="219"/>
        <end position="462"/>
    </location>
</feature>
<dbReference type="InterPro" id="IPR011990">
    <property type="entry name" value="TPR-like_helical_dom_sf"/>
</dbReference>
<keyword evidence="4" id="KW-0418">Kinase</keyword>
<dbReference type="PANTHER" id="PTHR11102">
    <property type="entry name" value="SEL-1-LIKE PROTEIN"/>
    <property type="match status" value="1"/>
</dbReference>
<reference evidence="4 5" key="1">
    <citation type="submission" date="2024-04" db="EMBL/GenBank/DDBJ databases">
        <title>Tritrichomonas musculus Genome.</title>
        <authorList>
            <person name="Alves-Ferreira E."/>
            <person name="Grigg M."/>
            <person name="Lorenzi H."/>
            <person name="Galac M."/>
        </authorList>
    </citation>
    <scope>NUCLEOTIDE SEQUENCE [LARGE SCALE GENOMIC DNA]</scope>
    <source>
        <strain evidence="4 5">EAF2021</strain>
    </source>
</reference>
<dbReference type="PANTHER" id="PTHR11102:SF147">
    <property type="entry name" value="SEL1L ADAPTOR SUBUNIT OF ERAD E3 UBIQUITIN LIGASE"/>
    <property type="match status" value="1"/>
</dbReference>
<evidence type="ECO:0000256" key="1">
    <source>
        <dbReference type="ARBA" id="ARBA00038101"/>
    </source>
</evidence>
<evidence type="ECO:0000313" key="5">
    <source>
        <dbReference type="Proteomes" id="UP001470230"/>
    </source>
</evidence>
<dbReference type="Gene3D" id="1.10.510.10">
    <property type="entry name" value="Transferase(Phosphotransferase) domain 1"/>
    <property type="match status" value="1"/>
</dbReference>
<dbReference type="Proteomes" id="UP001470230">
    <property type="component" value="Unassembled WGS sequence"/>
</dbReference>
<evidence type="ECO:0000256" key="2">
    <source>
        <dbReference type="PROSITE-ProRule" id="PRU00339"/>
    </source>
</evidence>
<dbReference type="SMART" id="SM00220">
    <property type="entry name" value="S_TKc"/>
    <property type="match status" value="1"/>
</dbReference>
<keyword evidence="2" id="KW-0802">TPR repeat</keyword>
<dbReference type="InterPro" id="IPR019734">
    <property type="entry name" value="TPR_rpt"/>
</dbReference>
<dbReference type="CDD" id="cd00180">
    <property type="entry name" value="PKc"/>
    <property type="match status" value="1"/>
</dbReference>
<dbReference type="InterPro" id="IPR006597">
    <property type="entry name" value="Sel1-like"/>
</dbReference>
<comment type="caution">
    <text evidence="4">The sequence shown here is derived from an EMBL/GenBank/DDBJ whole genome shotgun (WGS) entry which is preliminary data.</text>
</comment>
<gene>
    <name evidence="4" type="ORF">M9Y10_015404</name>
</gene>
<keyword evidence="4" id="KW-0808">Transferase</keyword>
<keyword evidence="5" id="KW-1185">Reference proteome</keyword>
<dbReference type="EMBL" id="JAPFFF010000002">
    <property type="protein sequence ID" value="KAK8897455.1"/>
    <property type="molecule type" value="Genomic_DNA"/>
</dbReference>
<dbReference type="PROSITE" id="PS50005">
    <property type="entry name" value="TPR"/>
    <property type="match status" value="1"/>
</dbReference>
<dbReference type="SMART" id="SM00671">
    <property type="entry name" value="SEL1"/>
    <property type="match status" value="12"/>
</dbReference>
<comment type="similarity">
    <text evidence="1">Belongs to the sel-1 family.</text>
</comment>
<dbReference type="SUPFAM" id="SSF56112">
    <property type="entry name" value="Protein kinase-like (PK-like)"/>
    <property type="match status" value="1"/>
</dbReference>